<dbReference type="Gene3D" id="1.25.40.10">
    <property type="entry name" value="Tetratricopeptide repeat domain"/>
    <property type="match status" value="1"/>
</dbReference>
<dbReference type="SUPFAM" id="SSF48452">
    <property type="entry name" value="TPR-like"/>
    <property type="match status" value="1"/>
</dbReference>
<dbReference type="InterPro" id="IPR011990">
    <property type="entry name" value="TPR-like_helical_dom_sf"/>
</dbReference>
<dbReference type="PROSITE" id="PS50293">
    <property type="entry name" value="TPR_REGION"/>
    <property type="match status" value="1"/>
</dbReference>
<accession>A0ABS1J6M5</accession>
<evidence type="ECO:0000313" key="3">
    <source>
        <dbReference type="Proteomes" id="UP000602284"/>
    </source>
</evidence>
<dbReference type="EMBL" id="JAEQNB010000001">
    <property type="protein sequence ID" value="MBL0385921.1"/>
    <property type="molecule type" value="Genomic_DNA"/>
</dbReference>
<protein>
    <submittedName>
        <fullName evidence="2">Tetratricopeptide repeat protein</fullName>
    </submittedName>
</protein>
<dbReference type="Pfam" id="PF13181">
    <property type="entry name" value="TPR_8"/>
    <property type="match status" value="1"/>
</dbReference>
<dbReference type="Proteomes" id="UP000602284">
    <property type="component" value="Unassembled WGS sequence"/>
</dbReference>
<reference evidence="2 3" key="1">
    <citation type="submission" date="2021-01" db="EMBL/GenBank/DDBJ databases">
        <title>Tumebacillus sp. strain ITR2 16S ribosomal RNA gene Genome sequencing and assembly.</title>
        <authorList>
            <person name="Kang M."/>
        </authorList>
    </citation>
    <scope>NUCLEOTIDE SEQUENCE [LARGE SCALE GENOMIC DNA]</scope>
    <source>
        <strain evidence="2 3">ITR2</strain>
    </source>
</reference>
<gene>
    <name evidence="2" type="ORF">JJB07_04585</name>
</gene>
<dbReference type="InterPro" id="IPR019734">
    <property type="entry name" value="TPR_rpt"/>
</dbReference>
<comment type="caution">
    <text evidence="2">The sequence shown here is derived from an EMBL/GenBank/DDBJ whole genome shotgun (WGS) entry which is preliminary data.</text>
</comment>
<keyword evidence="3" id="KW-1185">Reference proteome</keyword>
<sequence>MEKLREASAEFRTVGGWKVSTADVQRAAERLVEVVREVFGAPLSLDDEDGTHFDAFLNSHVIAEDLRALFDGARVREGLKDAEYEGFARRIAANSIPAEESLYYFLGAYWGEWLVRHRGAVWMLHAPLRPLQAFPDMITSNGTVSLHPFSQVLKKIADPIGDNLAYKAGVFPNEYIPPYPLIASMADHREATLALLPSEVREAQGAVKQGDMEGALQLLEQAVEREPGNLLLLLQLQQTAWQAQEWELTHKALTSLLRQYPHARSYYNLGVFYAQFDLLDEAVESMRQAILLNPKYGRAKVTMAALLAEQGEVDVARSILTQVLTEGYDSTLQEEAQRLLSELQ</sequence>
<name>A0ABS1J6M5_9BACL</name>
<dbReference type="PROSITE" id="PS50005">
    <property type="entry name" value="TPR"/>
    <property type="match status" value="1"/>
</dbReference>
<proteinExistence type="predicted"/>
<keyword evidence="1" id="KW-0802">TPR repeat</keyword>
<feature type="repeat" description="TPR" evidence="1">
    <location>
        <begin position="263"/>
        <end position="296"/>
    </location>
</feature>
<dbReference type="RefSeq" id="WP_201631499.1">
    <property type="nucleotide sequence ID" value="NZ_JAEQNB010000001.1"/>
</dbReference>
<dbReference type="SMART" id="SM00028">
    <property type="entry name" value="TPR"/>
    <property type="match status" value="2"/>
</dbReference>
<evidence type="ECO:0000256" key="1">
    <source>
        <dbReference type="PROSITE-ProRule" id="PRU00339"/>
    </source>
</evidence>
<organism evidence="2 3">
    <name type="scientific">Tumebacillus amylolyticus</name>
    <dbReference type="NCBI Taxonomy" id="2801339"/>
    <lineage>
        <taxon>Bacteria</taxon>
        <taxon>Bacillati</taxon>
        <taxon>Bacillota</taxon>
        <taxon>Bacilli</taxon>
        <taxon>Bacillales</taxon>
        <taxon>Alicyclobacillaceae</taxon>
        <taxon>Tumebacillus</taxon>
    </lineage>
</organism>
<evidence type="ECO:0000313" key="2">
    <source>
        <dbReference type="EMBL" id="MBL0385921.1"/>
    </source>
</evidence>